<evidence type="ECO:0000313" key="3">
    <source>
        <dbReference type="EMBL" id="KAK3086753.1"/>
    </source>
</evidence>
<proteinExistence type="predicted"/>
<comment type="caution">
    <text evidence="3">The sequence shown here is derived from an EMBL/GenBank/DDBJ whole genome shotgun (WGS) entry which is preliminary data.</text>
</comment>
<name>A0AA88XK84_PINIB</name>
<dbReference type="AlphaFoldDB" id="A0AA88XK84"/>
<feature type="compositionally biased region" description="Polar residues" evidence="2">
    <location>
        <begin position="239"/>
        <end position="249"/>
    </location>
</feature>
<dbReference type="EMBL" id="VSWD01000012">
    <property type="protein sequence ID" value="KAK3086753.1"/>
    <property type="molecule type" value="Genomic_DNA"/>
</dbReference>
<sequence>METGIEGMGSVVNSVIDKCAQNKSFIESTDKKLAEMENEMKVNEKKYLNNLQKLQENILDLQCRSMKYNLVFSGLEYQKEENVMDKVRAFIINELEINHYIEFVNVHRFGSPGLNKARPIIARFLYRVDQEAVLKKAYLLKGKRFGINEQFPKAIEDRRKVLYPLMREAKGKGKKVAMVRDRLYIEGKLVKIEEVTIDKWTTREKEYRDVLLEGMVKESPPVPPRQYKRPRNEDHVDVSTDQQTTTACQ</sequence>
<accession>A0AA88XK84</accession>
<evidence type="ECO:0000256" key="2">
    <source>
        <dbReference type="SAM" id="MobiDB-lite"/>
    </source>
</evidence>
<keyword evidence="4" id="KW-1185">Reference proteome</keyword>
<evidence type="ECO:0000313" key="4">
    <source>
        <dbReference type="Proteomes" id="UP001186944"/>
    </source>
</evidence>
<keyword evidence="1" id="KW-0175">Coiled coil</keyword>
<evidence type="ECO:0000256" key="1">
    <source>
        <dbReference type="SAM" id="Coils"/>
    </source>
</evidence>
<protein>
    <submittedName>
        <fullName evidence="3">Uncharacterized protein</fullName>
    </submittedName>
</protein>
<feature type="region of interest" description="Disordered" evidence="2">
    <location>
        <begin position="215"/>
        <end position="249"/>
    </location>
</feature>
<gene>
    <name evidence="3" type="ORF">FSP39_022852</name>
</gene>
<dbReference type="Proteomes" id="UP001186944">
    <property type="component" value="Unassembled WGS sequence"/>
</dbReference>
<organism evidence="3 4">
    <name type="scientific">Pinctada imbricata</name>
    <name type="common">Atlantic pearl-oyster</name>
    <name type="synonym">Pinctada martensii</name>
    <dbReference type="NCBI Taxonomy" id="66713"/>
    <lineage>
        <taxon>Eukaryota</taxon>
        <taxon>Metazoa</taxon>
        <taxon>Spiralia</taxon>
        <taxon>Lophotrochozoa</taxon>
        <taxon>Mollusca</taxon>
        <taxon>Bivalvia</taxon>
        <taxon>Autobranchia</taxon>
        <taxon>Pteriomorphia</taxon>
        <taxon>Pterioida</taxon>
        <taxon>Pterioidea</taxon>
        <taxon>Pteriidae</taxon>
        <taxon>Pinctada</taxon>
    </lineage>
</organism>
<reference evidence="3" key="1">
    <citation type="submission" date="2019-08" db="EMBL/GenBank/DDBJ databases">
        <title>The improved chromosome-level genome for the pearl oyster Pinctada fucata martensii using PacBio sequencing and Hi-C.</title>
        <authorList>
            <person name="Zheng Z."/>
        </authorList>
    </citation>
    <scope>NUCLEOTIDE SEQUENCE</scope>
    <source>
        <strain evidence="3">ZZ-2019</strain>
        <tissue evidence="3">Adductor muscle</tissue>
    </source>
</reference>
<feature type="coiled-coil region" evidence="1">
    <location>
        <begin position="26"/>
        <end position="64"/>
    </location>
</feature>